<organism evidence="8 9">
    <name type="scientific">Candidatus Sulfurimonas marisnigri</name>
    <dbReference type="NCBI Taxonomy" id="2740405"/>
    <lineage>
        <taxon>Bacteria</taxon>
        <taxon>Pseudomonadati</taxon>
        <taxon>Campylobacterota</taxon>
        <taxon>Epsilonproteobacteria</taxon>
        <taxon>Campylobacterales</taxon>
        <taxon>Sulfurimonadaceae</taxon>
        <taxon>Sulfurimonas</taxon>
    </lineage>
</organism>
<dbReference type="PANTHER" id="PTHR30288">
    <property type="entry name" value="FLAGELLAR CAP/ASSEMBLY PROTEIN FLID"/>
    <property type="match status" value="1"/>
</dbReference>
<dbReference type="InterPro" id="IPR040026">
    <property type="entry name" value="FliD"/>
</dbReference>
<keyword evidence="3" id="KW-0175">Coiled coil</keyword>
<keyword evidence="5" id="KW-0964">Secreted</keyword>
<dbReference type="AlphaFoldDB" id="A0A7S7RQE9"/>
<proteinExistence type="inferred from homology"/>
<reference evidence="8 9" key="1">
    <citation type="submission" date="2020-05" db="EMBL/GenBank/DDBJ databases">
        <title>Sulfurimonas marisnigri, sp. nov., and Sulfurimonas baltica, sp. nov., manganese oxide reducing chemolithoautotrophs of the class Epsilonproteobacteria isolated from the pelagic redoxclines of the Black and Baltic Seas and emended description of the genus Sulfurimonas.</title>
        <authorList>
            <person name="Henkel J.V."/>
            <person name="Laudan C."/>
            <person name="Werner J."/>
            <person name="Neu T."/>
            <person name="Plewe S."/>
            <person name="Sproer C."/>
            <person name="Bunk B."/>
            <person name="Schulz-Vogt H.N."/>
        </authorList>
    </citation>
    <scope>NUCLEOTIDE SEQUENCE [LARGE SCALE GENOMIC DNA]</scope>
    <source>
        <strain evidence="8 9">SoZ1</strain>
    </source>
</reference>
<keyword evidence="8" id="KW-0966">Cell projection</keyword>
<feature type="domain" description="Flagellar hook-associated protein 2 C-terminal" evidence="7">
    <location>
        <begin position="213"/>
        <end position="438"/>
    </location>
</feature>
<dbReference type="GO" id="GO:0009424">
    <property type="term" value="C:bacterial-type flagellum hook"/>
    <property type="evidence" value="ECO:0007669"/>
    <property type="project" value="UniProtKB-UniRule"/>
</dbReference>
<evidence type="ECO:0000256" key="2">
    <source>
        <dbReference type="ARBA" id="ARBA00011255"/>
    </source>
</evidence>
<dbReference type="EMBL" id="CP054493">
    <property type="protein sequence ID" value="QOY54554.1"/>
    <property type="molecule type" value="Genomic_DNA"/>
</dbReference>
<gene>
    <name evidence="8" type="primary">fliD</name>
    <name evidence="8" type="ORF">HUE87_11935</name>
</gene>
<accession>A0A7S7RQE9</accession>
<evidence type="ECO:0000256" key="4">
    <source>
        <dbReference type="ARBA" id="ARBA00023143"/>
    </source>
</evidence>
<keyword evidence="4 5" id="KW-0975">Bacterial flagellum</keyword>
<dbReference type="InterPro" id="IPR010809">
    <property type="entry name" value="FliD_C"/>
</dbReference>
<evidence type="ECO:0000256" key="3">
    <source>
        <dbReference type="ARBA" id="ARBA00023054"/>
    </source>
</evidence>
<evidence type="ECO:0000259" key="7">
    <source>
        <dbReference type="Pfam" id="PF07195"/>
    </source>
</evidence>
<keyword evidence="9" id="KW-1185">Reference proteome</keyword>
<keyword evidence="8" id="KW-0969">Cilium</keyword>
<feature type="domain" description="Flagellar hook-associated protein 2 N-terminal" evidence="6">
    <location>
        <begin position="10"/>
        <end position="106"/>
    </location>
</feature>
<protein>
    <recommendedName>
        <fullName evidence="5">Flagellar hook-associated protein 2</fullName>
        <shortName evidence="5">HAP2</shortName>
    </recommendedName>
    <alternativeName>
        <fullName evidence="5">Flagellar cap protein</fullName>
    </alternativeName>
</protein>
<dbReference type="GO" id="GO:0005576">
    <property type="term" value="C:extracellular region"/>
    <property type="evidence" value="ECO:0007669"/>
    <property type="project" value="UniProtKB-SubCell"/>
</dbReference>
<dbReference type="RefSeq" id="WP_194366599.1">
    <property type="nucleotide sequence ID" value="NZ_CP054493.1"/>
</dbReference>
<dbReference type="Proteomes" id="UP000593836">
    <property type="component" value="Chromosome"/>
</dbReference>
<comment type="function">
    <text evidence="5">Required for morphogenesis and for the elongation of the flagellar filament by facilitating polymerization of the flagellin monomers at the tip of growing filament. Forms a capping structure, which prevents flagellin subunits (transported through the central channel of the flagellum) from leaking out without polymerization at the distal end.</text>
</comment>
<sequence length="456" mass="48626">MSISSVGVGSGILTQDVMDQLRAADESSRITPIDLNLANEGDKKDALEIIDANMTNLTDAINELKSHALFGERSSDVTGTAVEVVAAANSDIQDFTLTVGNLATKQIEESGAFTASTETIANAAGSMNLNIDGVDFTIDYDATTTLNDFKNAINSVAGEKVDATVVQINSGEFRLFVSSADTGTTQNITMTDNSAALKDTRLTIGLTALQSGVDANFTFNGQAITRTSNNVSDLVTGLDITLKEVGTSSVSVAQNRDTIMEKFDSFVEHYNAAITELNNMTKPSTESGERGIFSSESTIKGMKSSIEDMISGVGGGVGSLFDYGFNVDKDGVMTLNKDTLNKALDDNSTNVEAFFAGGTYTNADLTTTVVDGAFVDMSTIIEGYTKYNATLDQFKTSITESISTLEERKISVTEQLDDKYAILKKQFIAYDLMISRFNSASSMFTQMAEAQSAASN</sequence>
<dbReference type="PANTHER" id="PTHR30288:SF0">
    <property type="entry name" value="FLAGELLAR HOOK-ASSOCIATED PROTEIN 2"/>
    <property type="match status" value="1"/>
</dbReference>
<dbReference type="Pfam" id="PF07195">
    <property type="entry name" value="FliD_C"/>
    <property type="match status" value="1"/>
</dbReference>
<dbReference type="GO" id="GO:0009421">
    <property type="term" value="C:bacterial-type flagellum filament cap"/>
    <property type="evidence" value="ECO:0007669"/>
    <property type="project" value="InterPro"/>
</dbReference>
<dbReference type="Pfam" id="PF02465">
    <property type="entry name" value="FliD_N"/>
    <property type="match status" value="1"/>
</dbReference>
<comment type="similarity">
    <text evidence="1 5">Belongs to the FliD family.</text>
</comment>
<evidence type="ECO:0000256" key="5">
    <source>
        <dbReference type="RuleBase" id="RU362066"/>
    </source>
</evidence>
<comment type="subunit">
    <text evidence="2 5">Homopentamer.</text>
</comment>
<evidence type="ECO:0000256" key="1">
    <source>
        <dbReference type="ARBA" id="ARBA00009764"/>
    </source>
</evidence>
<evidence type="ECO:0000313" key="8">
    <source>
        <dbReference type="EMBL" id="QOY54554.1"/>
    </source>
</evidence>
<dbReference type="InterPro" id="IPR003481">
    <property type="entry name" value="FliD_N"/>
</dbReference>
<name>A0A7S7RQE9_9BACT</name>
<keyword evidence="8" id="KW-0282">Flagellum</keyword>
<evidence type="ECO:0000313" key="9">
    <source>
        <dbReference type="Proteomes" id="UP000593836"/>
    </source>
</evidence>
<dbReference type="GO" id="GO:0007155">
    <property type="term" value="P:cell adhesion"/>
    <property type="evidence" value="ECO:0007669"/>
    <property type="project" value="InterPro"/>
</dbReference>
<evidence type="ECO:0000259" key="6">
    <source>
        <dbReference type="Pfam" id="PF02465"/>
    </source>
</evidence>
<dbReference type="GO" id="GO:0071973">
    <property type="term" value="P:bacterial-type flagellum-dependent cell motility"/>
    <property type="evidence" value="ECO:0007669"/>
    <property type="project" value="TreeGrafter"/>
</dbReference>
<dbReference type="KEGG" id="smas:HUE87_11935"/>
<comment type="subcellular location">
    <subcellularLocation>
        <location evidence="5">Secreted</location>
    </subcellularLocation>
    <subcellularLocation>
        <location evidence="5">Bacterial flagellum</location>
    </subcellularLocation>
</comment>